<name>A4SAF9_OSTLU</name>
<reference evidence="2 3" key="1">
    <citation type="journal article" date="2007" name="Proc. Natl. Acad. Sci. U.S.A.">
        <title>The tiny eukaryote Ostreococcus provides genomic insights into the paradox of plankton speciation.</title>
        <authorList>
            <person name="Palenik B."/>
            <person name="Grimwood J."/>
            <person name="Aerts A."/>
            <person name="Rouze P."/>
            <person name="Salamov A."/>
            <person name="Putnam N."/>
            <person name="Dupont C."/>
            <person name="Jorgensen R."/>
            <person name="Derelle E."/>
            <person name="Rombauts S."/>
            <person name="Zhou K."/>
            <person name="Otillar R."/>
            <person name="Merchant S.S."/>
            <person name="Podell S."/>
            <person name="Gaasterland T."/>
            <person name="Napoli C."/>
            <person name="Gendler K."/>
            <person name="Manuell A."/>
            <person name="Tai V."/>
            <person name="Vallon O."/>
            <person name="Piganeau G."/>
            <person name="Jancek S."/>
            <person name="Heijde M."/>
            <person name="Jabbari K."/>
            <person name="Bowler C."/>
            <person name="Lohr M."/>
            <person name="Robbens S."/>
            <person name="Werner G."/>
            <person name="Dubchak I."/>
            <person name="Pazour G.J."/>
            <person name="Ren Q."/>
            <person name="Paulsen I."/>
            <person name="Delwiche C."/>
            <person name="Schmutz J."/>
            <person name="Rokhsar D."/>
            <person name="Van de Peer Y."/>
            <person name="Moreau H."/>
            <person name="Grigoriev I.V."/>
        </authorList>
    </citation>
    <scope>NUCLEOTIDE SEQUENCE [LARGE SCALE GENOMIC DNA]</scope>
    <source>
        <strain evidence="2 3">CCE9901</strain>
    </source>
</reference>
<dbReference type="KEGG" id="olu:OSTLU_28555"/>
<organism evidence="2 3">
    <name type="scientific">Ostreococcus lucimarinus (strain CCE9901)</name>
    <dbReference type="NCBI Taxonomy" id="436017"/>
    <lineage>
        <taxon>Eukaryota</taxon>
        <taxon>Viridiplantae</taxon>
        <taxon>Chlorophyta</taxon>
        <taxon>Mamiellophyceae</taxon>
        <taxon>Mamiellales</taxon>
        <taxon>Bathycoccaceae</taxon>
        <taxon>Ostreococcus</taxon>
    </lineage>
</organism>
<dbReference type="GeneID" id="5006485"/>
<dbReference type="Proteomes" id="UP000001568">
    <property type="component" value="Chromosome 19"/>
</dbReference>
<gene>
    <name evidence="2" type="ORF">OSTLU_28555</name>
</gene>
<accession>A4SAF9</accession>
<dbReference type="OrthoDB" id="10428997at2759"/>
<dbReference type="RefSeq" id="XP_001422380.1">
    <property type="nucleotide sequence ID" value="XM_001422343.1"/>
</dbReference>
<evidence type="ECO:0000313" key="3">
    <source>
        <dbReference type="Proteomes" id="UP000001568"/>
    </source>
</evidence>
<dbReference type="Gramene" id="ABP00697">
    <property type="protein sequence ID" value="ABP00697"/>
    <property type="gene ID" value="OSTLU_28555"/>
</dbReference>
<protein>
    <recommendedName>
        <fullName evidence="4">Coenzyme Q-binding protein COQ10 START domain-containing protein</fullName>
    </recommendedName>
</protein>
<sequence>MRVSTRFRNFGVGVRVRAGRGRASVRRARTVLPEPVREDEDEDATPRATRTSARSERAIASIEDEDLERVELAYEVTVPARRVDARRAFEVVLPLICPRDARQAEECVRRMSSIIDCAVVDDGDEETIVRQTSKWRHSALIAGKSVTTTRIRRDDETLSVTFDVDTRGCDNNSSTLRKYVGFTDVREVSDDALAIRMHGVAQIDRATSFASRMIREVMLGAMHSQMRASLVDLGRALKE</sequence>
<dbReference type="EMBL" id="CP000599">
    <property type="protein sequence ID" value="ABP00697.1"/>
    <property type="molecule type" value="Genomic_DNA"/>
</dbReference>
<proteinExistence type="predicted"/>
<dbReference type="HOGENOM" id="CLU_101571_0_0_1"/>
<dbReference type="AlphaFoldDB" id="A4SAF9"/>
<feature type="region of interest" description="Disordered" evidence="1">
    <location>
        <begin position="31"/>
        <end position="56"/>
    </location>
</feature>
<keyword evidence="3" id="KW-1185">Reference proteome</keyword>
<evidence type="ECO:0008006" key="4">
    <source>
        <dbReference type="Google" id="ProtNLM"/>
    </source>
</evidence>
<evidence type="ECO:0000313" key="2">
    <source>
        <dbReference type="EMBL" id="ABP00697.1"/>
    </source>
</evidence>
<dbReference type="OMA" id="LICPRDA"/>
<evidence type="ECO:0000256" key="1">
    <source>
        <dbReference type="SAM" id="MobiDB-lite"/>
    </source>
</evidence>